<dbReference type="PROSITE" id="PS50862">
    <property type="entry name" value="AA_TRNA_LIGASE_II"/>
    <property type="match status" value="1"/>
</dbReference>
<comment type="catalytic activity">
    <reaction evidence="12 13">
        <text>tRNA(Phe) + L-phenylalanine + ATP = L-phenylalanyl-tRNA(Phe) + AMP + diphosphate + H(+)</text>
        <dbReference type="Rhea" id="RHEA:19413"/>
        <dbReference type="Rhea" id="RHEA-COMP:9668"/>
        <dbReference type="Rhea" id="RHEA-COMP:9699"/>
        <dbReference type="ChEBI" id="CHEBI:15378"/>
        <dbReference type="ChEBI" id="CHEBI:30616"/>
        <dbReference type="ChEBI" id="CHEBI:33019"/>
        <dbReference type="ChEBI" id="CHEBI:58095"/>
        <dbReference type="ChEBI" id="CHEBI:78442"/>
        <dbReference type="ChEBI" id="CHEBI:78531"/>
        <dbReference type="ChEBI" id="CHEBI:456215"/>
        <dbReference type="EC" id="6.1.1.20"/>
    </reaction>
</comment>
<keyword evidence="5 13" id="KW-0436">Ligase</keyword>
<dbReference type="AlphaFoldDB" id="A0A0M0KH22"/>
<evidence type="ECO:0000256" key="11">
    <source>
        <dbReference type="ARBA" id="ARBA00023146"/>
    </source>
</evidence>
<evidence type="ECO:0000256" key="1">
    <source>
        <dbReference type="ARBA" id="ARBA00004496"/>
    </source>
</evidence>
<dbReference type="InterPro" id="IPR045864">
    <property type="entry name" value="aa-tRNA-synth_II/BPL/LPL"/>
</dbReference>
<feature type="binding site" evidence="13">
    <location>
        <position position="256"/>
    </location>
    <ligand>
        <name>Mg(2+)</name>
        <dbReference type="ChEBI" id="CHEBI:18420"/>
        <note>shared with beta subunit</note>
    </ligand>
</feature>
<comment type="cofactor">
    <cofactor evidence="13">
        <name>Mg(2+)</name>
        <dbReference type="ChEBI" id="CHEBI:18420"/>
    </cofactor>
    <text evidence="13">Binds 2 magnesium ions per tetramer.</text>
</comment>
<dbReference type="GeneID" id="87598637"/>
<comment type="caution">
    <text evidence="16">The sequence shown here is derived from an EMBL/GenBank/DDBJ whole genome shotgun (WGS) entry which is preliminary data.</text>
</comment>
<dbReference type="EMBL" id="LILD01000001">
    <property type="protein sequence ID" value="KOO38150.1"/>
    <property type="molecule type" value="Genomic_DNA"/>
</dbReference>
<evidence type="ECO:0000256" key="4">
    <source>
        <dbReference type="ARBA" id="ARBA00022490"/>
    </source>
</evidence>
<dbReference type="SUPFAM" id="SSF46589">
    <property type="entry name" value="tRNA-binding arm"/>
    <property type="match status" value="1"/>
</dbReference>
<comment type="subunit">
    <text evidence="3 13">Tetramer of two alpha and two beta subunits.</text>
</comment>
<evidence type="ECO:0000256" key="8">
    <source>
        <dbReference type="ARBA" id="ARBA00022840"/>
    </source>
</evidence>
<dbReference type="HAMAP" id="MF_00281">
    <property type="entry name" value="Phe_tRNA_synth_alpha1"/>
    <property type="match status" value="1"/>
</dbReference>
<evidence type="ECO:0000259" key="15">
    <source>
        <dbReference type="PROSITE" id="PS50862"/>
    </source>
</evidence>
<keyword evidence="4 13" id="KW-0963">Cytoplasm</keyword>
<dbReference type="PANTHER" id="PTHR11538">
    <property type="entry name" value="PHENYLALANYL-TRNA SYNTHETASE"/>
    <property type="match status" value="1"/>
</dbReference>
<dbReference type="CDD" id="cd00496">
    <property type="entry name" value="PheRS_alpha_core"/>
    <property type="match status" value="1"/>
</dbReference>
<keyword evidence="11 13" id="KW-0030">Aminoacyl-tRNA synthetase</keyword>
<protein>
    <recommendedName>
        <fullName evidence="13">Phenylalanine--tRNA ligase alpha subunit</fullName>
        <ecNumber evidence="13">6.1.1.20</ecNumber>
    </recommendedName>
    <alternativeName>
        <fullName evidence="13">Phenylalanyl-tRNA synthetase alpha subunit</fullName>
        <shortName evidence="13">PheRS</shortName>
    </alternativeName>
</protein>
<dbReference type="GO" id="GO:0016740">
    <property type="term" value="F:transferase activity"/>
    <property type="evidence" value="ECO:0007669"/>
    <property type="project" value="UniProtKB-ARBA"/>
</dbReference>
<dbReference type="GO" id="GO:0000287">
    <property type="term" value="F:magnesium ion binding"/>
    <property type="evidence" value="ECO:0007669"/>
    <property type="project" value="UniProtKB-UniRule"/>
</dbReference>
<evidence type="ECO:0000256" key="9">
    <source>
        <dbReference type="ARBA" id="ARBA00022842"/>
    </source>
</evidence>
<evidence type="ECO:0000256" key="13">
    <source>
        <dbReference type="HAMAP-Rule" id="MF_00281"/>
    </source>
</evidence>
<dbReference type="GO" id="GO:0005737">
    <property type="term" value="C:cytoplasm"/>
    <property type="evidence" value="ECO:0007669"/>
    <property type="project" value="UniProtKB-SubCell"/>
</dbReference>
<evidence type="ECO:0000256" key="12">
    <source>
        <dbReference type="ARBA" id="ARBA00049255"/>
    </source>
</evidence>
<evidence type="ECO:0000256" key="7">
    <source>
        <dbReference type="ARBA" id="ARBA00022741"/>
    </source>
</evidence>
<evidence type="ECO:0000256" key="5">
    <source>
        <dbReference type="ARBA" id="ARBA00022598"/>
    </source>
</evidence>
<organism evidence="16">
    <name type="scientific">Halalkalibacterium halodurans</name>
    <name type="common">Bacillus halodurans</name>
    <dbReference type="NCBI Taxonomy" id="86665"/>
    <lineage>
        <taxon>Bacteria</taxon>
        <taxon>Bacillati</taxon>
        <taxon>Bacillota</taxon>
        <taxon>Bacilli</taxon>
        <taxon>Bacillales</taxon>
        <taxon>Bacillaceae</taxon>
        <taxon>Halalkalibacterium (ex Joshi et al. 2022)</taxon>
    </lineage>
</organism>
<gene>
    <name evidence="13 16" type="primary">pheS</name>
    <name evidence="16" type="ORF">AMD02_04200</name>
</gene>
<dbReference type="InterPro" id="IPR010978">
    <property type="entry name" value="tRNA-bd_arm"/>
</dbReference>
<dbReference type="EC" id="6.1.1.20" evidence="13"/>
<evidence type="ECO:0000256" key="10">
    <source>
        <dbReference type="ARBA" id="ARBA00022917"/>
    </source>
</evidence>
<name>A0A0M0KH22_ALKHA</name>
<dbReference type="FunFam" id="3.30.930.10:FF:000003">
    <property type="entry name" value="Phenylalanine--tRNA ligase alpha subunit"/>
    <property type="match status" value="1"/>
</dbReference>
<comment type="subcellular location">
    <subcellularLocation>
        <location evidence="1 13">Cytoplasm</location>
    </subcellularLocation>
</comment>
<reference evidence="16" key="1">
    <citation type="submission" date="2015-08" db="EMBL/GenBank/DDBJ databases">
        <title>Complete DNA Sequence of Pseudomonas syringae pv. actinidiae, the Causal Agent of Kiwifruit Canker Disease.</title>
        <authorList>
            <person name="Rikkerink E.H.A."/>
            <person name="Fineran P.C."/>
        </authorList>
    </citation>
    <scope>NUCLEOTIDE SEQUENCE</scope>
    <source>
        <strain evidence="16">DSM 13666</strain>
    </source>
</reference>
<dbReference type="InterPro" id="IPR004188">
    <property type="entry name" value="Phe-tRNA_ligase_II_N"/>
</dbReference>
<keyword evidence="8 13" id="KW-0067">ATP-binding</keyword>
<keyword evidence="14" id="KW-0175">Coiled coil</keyword>
<keyword evidence="6 13" id="KW-0479">Metal-binding</keyword>
<evidence type="ECO:0000256" key="14">
    <source>
        <dbReference type="SAM" id="Coils"/>
    </source>
</evidence>
<keyword evidence="10 13" id="KW-0648">Protein biosynthesis</keyword>
<dbReference type="GO" id="GO:0004826">
    <property type="term" value="F:phenylalanine-tRNA ligase activity"/>
    <property type="evidence" value="ECO:0007669"/>
    <property type="project" value="UniProtKB-UniRule"/>
</dbReference>
<comment type="similarity">
    <text evidence="2 13">Belongs to the class-II aminoacyl-tRNA synthetase family. Phe-tRNA synthetase alpha subunit type 1 subfamily.</text>
</comment>
<dbReference type="NCBIfam" id="TIGR00468">
    <property type="entry name" value="pheS"/>
    <property type="match status" value="1"/>
</dbReference>
<evidence type="ECO:0000313" key="16">
    <source>
        <dbReference type="EMBL" id="KOO38150.1"/>
    </source>
</evidence>
<dbReference type="InterPro" id="IPR002319">
    <property type="entry name" value="Phenylalanyl-tRNA_Synthase"/>
</dbReference>
<dbReference type="SUPFAM" id="SSF55681">
    <property type="entry name" value="Class II aaRS and biotin synthetases"/>
    <property type="match status" value="1"/>
</dbReference>
<evidence type="ECO:0000256" key="6">
    <source>
        <dbReference type="ARBA" id="ARBA00022723"/>
    </source>
</evidence>
<keyword evidence="7 13" id="KW-0547">Nucleotide-binding</keyword>
<evidence type="ECO:0000256" key="3">
    <source>
        <dbReference type="ARBA" id="ARBA00011209"/>
    </source>
</evidence>
<sequence>MREQLEALRDDAIKKIEQAQEKKVVQEIRVKYLGKKGPVTEVLRGMGKLSPEERPVIGQLANDVREAIGKAIESKMEALEQAEIHRKLQEETIDVTLPGRPVLKGGAHPLTATITEVEDLFIGLGFSVAEGPQIETDYYNFEALNLPKDHPARDMQDSFYFTDELLLRTQTSPVQARTMEKYKGKGPIKIICPGKVFRRDDDDATHSHQFMQIEGLYVDHGVRMSDLKGVLQAFAKSFFGEERSIRLRPSFFPFTEPSVEVDVSCGICHGDGCRFCKQTGWIEILGAGMVHPRVLEMSGFNPNEYSGFAFGMGVERLSMLKYGIDDIRHFYTNDRRFLAQFKRV</sequence>
<dbReference type="Pfam" id="PF01409">
    <property type="entry name" value="tRNA-synt_2d"/>
    <property type="match status" value="1"/>
</dbReference>
<dbReference type="Gene3D" id="3.30.930.10">
    <property type="entry name" value="Bira Bifunctional Protein, Domain 2"/>
    <property type="match status" value="1"/>
</dbReference>
<dbReference type="RefSeq" id="WP_053430547.1">
    <property type="nucleotide sequence ID" value="NZ_CP040441.1"/>
</dbReference>
<dbReference type="GO" id="GO:0000049">
    <property type="term" value="F:tRNA binding"/>
    <property type="evidence" value="ECO:0007669"/>
    <property type="project" value="InterPro"/>
</dbReference>
<dbReference type="InterPro" id="IPR006195">
    <property type="entry name" value="aa-tRNA-synth_II"/>
</dbReference>
<dbReference type="PATRIC" id="fig|136160.3.peg.1101"/>
<dbReference type="Pfam" id="PF02912">
    <property type="entry name" value="Phe_tRNA-synt_N"/>
    <property type="match status" value="1"/>
</dbReference>
<dbReference type="GO" id="GO:0006432">
    <property type="term" value="P:phenylalanyl-tRNA aminoacylation"/>
    <property type="evidence" value="ECO:0007669"/>
    <property type="project" value="UniProtKB-UniRule"/>
</dbReference>
<accession>A0A0M0KH22</accession>
<feature type="coiled-coil region" evidence="14">
    <location>
        <begin position="2"/>
        <end position="29"/>
    </location>
</feature>
<keyword evidence="9 13" id="KW-0460">Magnesium</keyword>
<dbReference type="GO" id="GO:0140096">
    <property type="term" value="F:catalytic activity, acting on a protein"/>
    <property type="evidence" value="ECO:0007669"/>
    <property type="project" value="UniProtKB-ARBA"/>
</dbReference>
<dbReference type="InterPro" id="IPR022911">
    <property type="entry name" value="Phe_tRNA_ligase_alpha1_bac"/>
</dbReference>
<dbReference type="GO" id="GO:0005524">
    <property type="term" value="F:ATP binding"/>
    <property type="evidence" value="ECO:0007669"/>
    <property type="project" value="UniProtKB-UniRule"/>
</dbReference>
<evidence type="ECO:0000256" key="2">
    <source>
        <dbReference type="ARBA" id="ARBA00010207"/>
    </source>
</evidence>
<proteinExistence type="inferred from homology"/>
<dbReference type="InterPro" id="IPR004529">
    <property type="entry name" value="Phe-tRNA-synth_IIc_asu"/>
</dbReference>
<dbReference type="PANTHER" id="PTHR11538:SF41">
    <property type="entry name" value="PHENYLALANINE--TRNA LIGASE, MITOCHONDRIAL"/>
    <property type="match status" value="1"/>
</dbReference>
<feature type="domain" description="Aminoacyl-transfer RNA synthetases class-II family profile" evidence="15">
    <location>
        <begin position="117"/>
        <end position="340"/>
    </location>
</feature>